<dbReference type="Proteomes" id="UP000198921">
    <property type="component" value="Unassembled WGS sequence"/>
</dbReference>
<reference evidence="3" key="1">
    <citation type="submission" date="2016-10" db="EMBL/GenBank/DDBJ databases">
        <authorList>
            <person name="Varghese N."/>
            <person name="Submissions S."/>
        </authorList>
    </citation>
    <scope>NUCLEOTIDE SEQUENCE [LARGE SCALE GENOMIC DNA]</scope>
    <source>
        <strain evidence="3">DSM 45422</strain>
    </source>
</reference>
<gene>
    <name evidence="2" type="ORF">SAMN05660209_00994</name>
</gene>
<keyword evidence="1" id="KW-1133">Transmembrane helix</keyword>
<protein>
    <submittedName>
        <fullName evidence="2">Uncharacterized protein</fullName>
    </submittedName>
</protein>
<evidence type="ECO:0000256" key="1">
    <source>
        <dbReference type="SAM" id="Phobius"/>
    </source>
</evidence>
<name>A0A1H3DI34_9ACTN</name>
<sequence>MGMACLPCAVHLALLPRRRTWVQTAAVSVAMLVGHPLLSAAGPGHHGTAHSGGLVAGVGVAMVAVPALALVLALSGLALEDRRSASAT</sequence>
<evidence type="ECO:0000313" key="2">
    <source>
        <dbReference type="EMBL" id="SDX65778.1"/>
    </source>
</evidence>
<dbReference type="AlphaFoldDB" id="A0A1H3DI34"/>
<dbReference type="EMBL" id="FNOT01000002">
    <property type="protein sequence ID" value="SDX65778.1"/>
    <property type="molecule type" value="Genomic_DNA"/>
</dbReference>
<keyword evidence="3" id="KW-1185">Reference proteome</keyword>
<feature type="transmembrane region" description="Helical" evidence="1">
    <location>
        <begin position="54"/>
        <end position="79"/>
    </location>
</feature>
<proteinExistence type="predicted"/>
<evidence type="ECO:0000313" key="3">
    <source>
        <dbReference type="Proteomes" id="UP000198921"/>
    </source>
</evidence>
<accession>A0A1H3DI34</accession>
<keyword evidence="1" id="KW-0812">Transmembrane</keyword>
<keyword evidence="1" id="KW-0472">Membrane</keyword>
<organism evidence="2 3">
    <name type="scientific">Geodermatophilus africanus</name>
    <dbReference type="NCBI Taxonomy" id="1137993"/>
    <lineage>
        <taxon>Bacteria</taxon>
        <taxon>Bacillati</taxon>
        <taxon>Actinomycetota</taxon>
        <taxon>Actinomycetes</taxon>
        <taxon>Geodermatophilales</taxon>
        <taxon>Geodermatophilaceae</taxon>
        <taxon>Geodermatophilus</taxon>
    </lineage>
</organism>